<reference evidence="3 4" key="1">
    <citation type="submission" date="2024-04" db="EMBL/GenBank/DDBJ databases">
        <authorList>
            <person name="Rising A."/>
            <person name="Reimegard J."/>
            <person name="Sonavane S."/>
            <person name="Akerstrom W."/>
            <person name="Nylinder S."/>
            <person name="Hedman E."/>
            <person name="Kallberg Y."/>
        </authorList>
    </citation>
    <scope>NUCLEOTIDE SEQUENCE [LARGE SCALE GENOMIC DNA]</scope>
</reference>
<gene>
    <name evidence="3" type="ORF">LARSCL_LOCUS1414</name>
</gene>
<accession>A0AAV1YXA0</accession>
<evidence type="ECO:0000256" key="2">
    <source>
        <dbReference type="SAM" id="SignalP"/>
    </source>
</evidence>
<dbReference type="Gene3D" id="2.10.80.10">
    <property type="entry name" value="Lipase, subunit A"/>
    <property type="match status" value="1"/>
</dbReference>
<comment type="caution">
    <text evidence="3">The sequence shown here is derived from an EMBL/GenBank/DDBJ whole genome shotgun (WGS) entry which is preliminary data.</text>
</comment>
<dbReference type="AlphaFoldDB" id="A0AAV1YXA0"/>
<evidence type="ECO:0008006" key="5">
    <source>
        <dbReference type="Google" id="ProtNLM"/>
    </source>
</evidence>
<evidence type="ECO:0000313" key="3">
    <source>
        <dbReference type="EMBL" id="CAL1263275.1"/>
    </source>
</evidence>
<proteinExistence type="predicted"/>
<evidence type="ECO:0000313" key="4">
    <source>
        <dbReference type="Proteomes" id="UP001497382"/>
    </source>
</evidence>
<name>A0AAV1YXA0_9ARAC</name>
<feature type="signal peptide" evidence="2">
    <location>
        <begin position="1"/>
        <end position="19"/>
    </location>
</feature>
<feature type="chain" id="PRO_5043315066" description="Prokineticin domain-containing protein" evidence="2">
    <location>
        <begin position="20"/>
        <end position="136"/>
    </location>
</feature>
<protein>
    <recommendedName>
        <fullName evidence="5">Prokineticin domain-containing protein</fullName>
    </recommendedName>
</protein>
<evidence type="ECO:0000256" key="1">
    <source>
        <dbReference type="SAM" id="MobiDB-lite"/>
    </source>
</evidence>
<keyword evidence="2" id="KW-0732">Signal</keyword>
<dbReference type="EMBL" id="CAXIEN010000008">
    <property type="protein sequence ID" value="CAL1263275.1"/>
    <property type="molecule type" value="Genomic_DNA"/>
</dbReference>
<feature type="region of interest" description="Disordered" evidence="1">
    <location>
        <begin position="105"/>
        <end position="136"/>
    </location>
</feature>
<organism evidence="3 4">
    <name type="scientific">Larinioides sclopetarius</name>
    <dbReference type="NCBI Taxonomy" id="280406"/>
    <lineage>
        <taxon>Eukaryota</taxon>
        <taxon>Metazoa</taxon>
        <taxon>Ecdysozoa</taxon>
        <taxon>Arthropoda</taxon>
        <taxon>Chelicerata</taxon>
        <taxon>Arachnida</taxon>
        <taxon>Araneae</taxon>
        <taxon>Araneomorphae</taxon>
        <taxon>Entelegynae</taxon>
        <taxon>Araneoidea</taxon>
        <taxon>Araneidae</taxon>
        <taxon>Larinioides</taxon>
    </lineage>
</organism>
<dbReference type="Proteomes" id="UP001497382">
    <property type="component" value="Unassembled WGS sequence"/>
</dbReference>
<sequence>MRFLVLGVLIAVFLATGEAKRCRSSQDCADDECCIARSFLGFRKGDCQKLAQKGDSCSEDDEGIGNNNEQYLGHCPCDLGLSCQPTQVKDLPFIGTVRYDDKCVEEGTRTTGAEPETETPEPKTETPEPISDSPAE</sequence>
<keyword evidence="4" id="KW-1185">Reference proteome</keyword>